<name>V7BMW3_PHAVU</name>
<proteinExistence type="predicted"/>
<dbReference type="Gramene" id="ESW18395">
    <property type="protein sequence ID" value="ESW18395"/>
    <property type="gene ID" value="PHAVU_006G037300g"/>
</dbReference>
<accession>V7BMW3</accession>
<organism evidence="1 2">
    <name type="scientific">Phaseolus vulgaris</name>
    <name type="common">Kidney bean</name>
    <name type="synonym">French bean</name>
    <dbReference type="NCBI Taxonomy" id="3885"/>
    <lineage>
        <taxon>Eukaryota</taxon>
        <taxon>Viridiplantae</taxon>
        <taxon>Streptophyta</taxon>
        <taxon>Embryophyta</taxon>
        <taxon>Tracheophyta</taxon>
        <taxon>Spermatophyta</taxon>
        <taxon>Magnoliopsida</taxon>
        <taxon>eudicotyledons</taxon>
        <taxon>Gunneridae</taxon>
        <taxon>Pentapetalae</taxon>
        <taxon>rosids</taxon>
        <taxon>fabids</taxon>
        <taxon>Fabales</taxon>
        <taxon>Fabaceae</taxon>
        <taxon>Papilionoideae</taxon>
        <taxon>50 kb inversion clade</taxon>
        <taxon>NPAAA clade</taxon>
        <taxon>indigoferoid/millettioid clade</taxon>
        <taxon>Phaseoleae</taxon>
        <taxon>Phaseolus</taxon>
    </lineage>
</organism>
<evidence type="ECO:0000313" key="1">
    <source>
        <dbReference type="EMBL" id="ESW18395.1"/>
    </source>
</evidence>
<protein>
    <submittedName>
        <fullName evidence="1">Uncharacterized protein</fullName>
    </submittedName>
</protein>
<dbReference type="Proteomes" id="UP000000226">
    <property type="component" value="Chromosome 6"/>
</dbReference>
<sequence length="69" mass="7685">MAAITNSNSTNVPICPKEEELETPSLEITDSAINDEPIAATPISFCPPDHYLIEYHHTVDRPTNMVYLI</sequence>
<dbReference type="EMBL" id="CM002293">
    <property type="protein sequence ID" value="ESW18395.1"/>
    <property type="molecule type" value="Genomic_DNA"/>
</dbReference>
<evidence type="ECO:0000313" key="2">
    <source>
        <dbReference type="Proteomes" id="UP000000226"/>
    </source>
</evidence>
<keyword evidence="2" id="KW-1185">Reference proteome</keyword>
<dbReference type="AlphaFoldDB" id="V7BMW3"/>
<gene>
    <name evidence="1" type="ORF">PHAVU_006G037300g</name>
</gene>
<reference evidence="2" key="1">
    <citation type="journal article" date="2014" name="Nat. Genet.">
        <title>A reference genome for common bean and genome-wide analysis of dual domestications.</title>
        <authorList>
            <person name="Schmutz J."/>
            <person name="McClean P.E."/>
            <person name="Mamidi S."/>
            <person name="Wu G.A."/>
            <person name="Cannon S.B."/>
            <person name="Grimwood J."/>
            <person name="Jenkins J."/>
            <person name="Shu S."/>
            <person name="Song Q."/>
            <person name="Chavarro C."/>
            <person name="Torres-Torres M."/>
            <person name="Geffroy V."/>
            <person name="Moghaddam S.M."/>
            <person name="Gao D."/>
            <person name="Abernathy B."/>
            <person name="Barry K."/>
            <person name="Blair M."/>
            <person name="Brick M.A."/>
            <person name="Chovatia M."/>
            <person name="Gepts P."/>
            <person name="Goodstein D.M."/>
            <person name="Gonzales M."/>
            <person name="Hellsten U."/>
            <person name="Hyten D.L."/>
            <person name="Jia G."/>
            <person name="Kelly J.D."/>
            <person name="Kudrna D."/>
            <person name="Lee R."/>
            <person name="Richard M.M."/>
            <person name="Miklas P.N."/>
            <person name="Osorno J.M."/>
            <person name="Rodrigues J."/>
            <person name="Thareau V."/>
            <person name="Urrea C.A."/>
            <person name="Wang M."/>
            <person name="Yu Y."/>
            <person name="Zhang M."/>
            <person name="Wing R.A."/>
            <person name="Cregan P.B."/>
            <person name="Rokhsar D.S."/>
            <person name="Jackson S.A."/>
        </authorList>
    </citation>
    <scope>NUCLEOTIDE SEQUENCE [LARGE SCALE GENOMIC DNA]</scope>
    <source>
        <strain evidence="2">cv. G19833</strain>
    </source>
</reference>